<keyword evidence="3" id="KW-1185">Reference proteome</keyword>
<proteinExistence type="predicted"/>
<comment type="caution">
    <text evidence="2">The sequence shown here is derived from an EMBL/GenBank/DDBJ whole genome shotgun (WGS) entry which is preliminary data.</text>
</comment>
<name>A0A0D6MJ72_9PROT</name>
<feature type="transmembrane region" description="Helical" evidence="1">
    <location>
        <begin position="12"/>
        <end position="31"/>
    </location>
</feature>
<evidence type="ECO:0000313" key="2">
    <source>
        <dbReference type="EMBL" id="GAN53505.1"/>
    </source>
</evidence>
<evidence type="ECO:0000313" key="3">
    <source>
        <dbReference type="Proteomes" id="UP000032679"/>
    </source>
</evidence>
<dbReference type="EMBL" id="BALE01000010">
    <property type="protein sequence ID" value="GAN53505.1"/>
    <property type="molecule type" value="Genomic_DNA"/>
</dbReference>
<evidence type="ECO:0000256" key="1">
    <source>
        <dbReference type="SAM" id="Phobius"/>
    </source>
</evidence>
<gene>
    <name evidence="2" type="ORF">Tasa_010_052</name>
</gene>
<keyword evidence="1" id="KW-0812">Transmembrane</keyword>
<accession>A0A0D6MJ72</accession>
<feature type="transmembrane region" description="Helical" evidence="1">
    <location>
        <begin position="92"/>
        <end position="113"/>
    </location>
</feature>
<dbReference type="RefSeq" id="WP_048847538.1">
    <property type="nucleotide sequence ID" value="NZ_BALE01000010.1"/>
</dbReference>
<dbReference type="STRING" id="1231623.Tasa_010_052"/>
<keyword evidence="1" id="KW-1133">Transmembrane helix</keyword>
<feature type="transmembrane region" description="Helical" evidence="1">
    <location>
        <begin position="43"/>
        <end position="61"/>
    </location>
</feature>
<reference evidence="2 3" key="1">
    <citation type="submission" date="2012-10" db="EMBL/GenBank/DDBJ databases">
        <title>Genome sequencing of Tanticharoenia sakaeratensis NBRC 103193.</title>
        <authorList>
            <person name="Azuma Y."/>
            <person name="Hadano H."/>
            <person name="Hirakawa H."/>
            <person name="Matsushita K."/>
        </authorList>
    </citation>
    <scope>NUCLEOTIDE SEQUENCE [LARGE SCALE GENOMIC DNA]</scope>
    <source>
        <strain evidence="2 3">NBRC 103193</strain>
    </source>
</reference>
<keyword evidence="1" id="KW-0472">Membrane</keyword>
<sequence>MSVARWPSGASDWATIVLGVIVTLLGLPMVIGGIELISLGGSWYYAICGALVVASGVFILLGRSLGAALYLLAWFGTLVWSLWEVGFDGWGLLPRLFGPTILAILVLLTIPVLRRQDRARAMSGRTPATARGAV</sequence>
<dbReference type="Proteomes" id="UP000032679">
    <property type="component" value="Unassembled WGS sequence"/>
</dbReference>
<dbReference type="OrthoDB" id="7027411at2"/>
<dbReference type="AlphaFoldDB" id="A0A0D6MJ72"/>
<protein>
    <submittedName>
        <fullName evidence="2">D-sorbitol dehydrogenase subunit SldB</fullName>
    </submittedName>
</protein>
<organism evidence="2 3">
    <name type="scientific">Tanticharoenia sakaeratensis NBRC 103193</name>
    <dbReference type="NCBI Taxonomy" id="1231623"/>
    <lineage>
        <taxon>Bacteria</taxon>
        <taxon>Pseudomonadati</taxon>
        <taxon>Pseudomonadota</taxon>
        <taxon>Alphaproteobacteria</taxon>
        <taxon>Acetobacterales</taxon>
        <taxon>Acetobacteraceae</taxon>
        <taxon>Tanticharoenia</taxon>
    </lineage>
</organism>
<feature type="transmembrane region" description="Helical" evidence="1">
    <location>
        <begin position="68"/>
        <end position="86"/>
    </location>
</feature>